<accession>A0A437P0P9</accession>
<dbReference type="PROSITE" id="PS50110">
    <property type="entry name" value="RESPONSE_REGULATORY"/>
    <property type="match status" value="1"/>
</dbReference>
<gene>
    <name evidence="4" type="ORF">EOE48_18870</name>
</gene>
<dbReference type="InterPro" id="IPR001789">
    <property type="entry name" value="Sig_transdc_resp-reg_receiver"/>
</dbReference>
<evidence type="ECO:0000256" key="2">
    <source>
        <dbReference type="PROSITE-ProRule" id="PRU00169"/>
    </source>
</evidence>
<protein>
    <submittedName>
        <fullName evidence="4">Response regulator</fullName>
    </submittedName>
</protein>
<dbReference type="OrthoDB" id="9802155at2"/>
<sequence length="130" mass="14203">MARILLVDDEEPIRGFLKRGLEMDGHSVVTAIDGSDGLDRLTEAEGAFDLLLTDIRMPLMDGIALALAAKRDFPLLTILLMTGFADQRERARGLDAIVSDVLTKPFTLADMRAMVKRVLAGSREASFAAR</sequence>
<dbReference type="Proteomes" id="UP000286997">
    <property type="component" value="Unassembled WGS sequence"/>
</dbReference>
<dbReference type="EMBL" id="SACP01000019">
    <property type="protein sequence ID" value="RVU15854.1"/>
    <property type="molecule type" value="Genomic_DNA"/>
</dbReference>
<dbReference type="CDD" id="cd00156">
    <property type="entry name" value="REC"/>
    <property type="match status" value="1"/>
</dbReference>
<dbReference type="InterPro" id="IPR011006">
    <property type="entry name" value="CheY-like_superfamily"/>
</dbReference>
<name>A0A437P0P9_9HYPH</name>
<comment type="caution">
    <text evidence="4">The sequence shown here is derived from an EMBL/GenBank/DDBJ whole genome shotgun (WGS) entry which is preliminary data.</text>
</comment>
<dbReference type="InterPro" id="IPR050595">
    <property type="entry name" value="Bact_response_regulator"/>
</dbReference>
<dbReference type="RefSeq" id="WP_127731983.1">
    <property type="nucleotide sequence ID" value="NZ_SACP01000019.1"/>
</dbReference>
<evidence type="ECO:0000256" key="1">
    <source>
        <dbReference type="ARBA" id="ARBA00022553"/>
    </source>
</evidence>
<proteinExistence type="predicted"/>
<dbReference type="Pfam" id="PF00072">
    <property type="entry name" value="Response_reg"/>
    <property type="match status" value="1"/>
</dbReference>
<feature type="domain" description="Response regulatory" evidence="3">
    <location>
        <begin position="3"/>
        <end position="119"/>
    </location>
</feature>
<keyword evidence="5" id="KW-1185">Reference proteome</keyword>
<dbReference type="SUPFAM" id="SSF52172">
    <property type="entry name" value="CheY-like"/>
    <property type="match status" value="1"/>
</dbReference>
<organism evidence="4 5">
    <name type="scientific">Methylobacterium oryzihabitans</name>
    <dbReference type="NCBI Taxonomy" id="2499852"/>
    <lineage>
        <taxon>Bacteria</taxon>
        <taxon>Pseudomonadati</taxon>
        <taxon>Pseudomonadota</taxon>
        <taxon>Alphaproteobacteria</taxon>
        <taxon>Hyphomicrobiales</taxon>
        <taxon>Methylobacteriaceae</taxon>
        <taxon>Methylobacterium</taxon>
    </lineage>
</organism>
<evidence type="ECO:0000313" key="4">
    <source>
        <dbReference type="EMBL" id="RVU15854.1"/>
    </source>
</evidence>
<evidence type="ECO:0000259" key="3">
    <source>
        <dbReference type="PROSITE" id="PS50110"/>
    </source>
</evidence>
<reference evidence="4 5" key="1">
    <citation type="submission" date="2019-01" db="EMBL/GenBank/DDBJ databases">
        <authorList>
            <person name="Chen W.-M."/>
        </authorList>
    </citation>
    <scope>NUCLEOTIDE SEQUENCE [LARGE SCALE GENOMIC DNA]</scope>
    <source>
        <strain evidence="4 5">TER-1</strain>
    </source>
</reference>
<keyword evidence="1 2" id="KW-0597">Phosphoprotein</keyword>
<dbReference type="PANTHER" id="PTHR44591">
    <property type="entry name" value="STRESS RESPONSE REGULATOR PROTEIN 1"/>
    <property type="match status" value="1"/>
</dbReference>
<dbReference type="Gene3D" id="3.40.50.2300">
    <property type="match status" value="1"/>
</dbReference>
<dbReference type="AlphaFoldDB" id="A0A437P0P9"/>
<evidence type="ECO:0000313" key="5">
    <source>
        <dbReference type="Proteomes" id="UP000286997"/>
    </source>
</evidence>
<feature type="modified residue" description="4-aspartylphosphate" evidence="2">
    <location>
        <position position="54"/>
    </location>
</feature>
<dbReference type="PANTHER" id="PTHR44591:SF21">
    <property type="entry name" value="TWO-COMPONENT RESPONSE REGULATOR"/>
    <property type="match status" value="1"/>
</dbReference>
<dbReference type="GO" id="GO:0000160">
    <property type="term" value="P:phosphorelay signal transduction system"/>
    <property type="evidence" value="ECO:0007669"/>
    <property type="project" value="InterPro"/>
</dbReference>
<dbReference type="SMART" id="SM00448">
    <property type="entry name" value="REC"/>
    <property type="match status" value="1"/>
</dbReference>